<keyword evidence="19" id="KW-1185">Reference proteome</keyword>
<gene>
    <name evidence="18" type="ORF">RJ640_005262</name>
</gene>
<keyword evidence="3 15" id="KW-0833">Ubl conjugation pathway</keyword>
<evidence type="ECO:0000313" key="19">
    <source>
        <dbReference type="Proteomes" id="UP001187471"/>
    </source>
</evidence>
<evidence type="ECO:0000256" key="14">
    <source>
        <dbReference type="PROSITE-ProRule" id="PRU10133"/>
    </source>
</evidence>
<accession>A0AA88U557</accession>
<evidence type="ECO:0000256" key="4">
    <source>
        <dbReference type="ARBA" id="ARBA00022840"/>
    </source>
</evidence>
<evidence type="ECO:0000256" key="13">
    <source>
        <dbReference type="ARBA" id="ARBA00082119"/>
    </source>
</evidence>
<dbReference type="PROSITE" id="PS00183">
    <property type="entry name" value="UBC_1"/>
    <property type="match status" value="1"/>
</dbReference>
<evidence type="ECO:0000256" key="7">
    <source>
        <dbReference type="ARBA" id="ARBA00060202"/>
    </source>
</evidence>
<organism evidence="18 19">
    <name type="scientific">Escallonia rubra</name>
    <dbReference type="NCBI Taxonomy" id="112253"/>
    <lineage>
        <taxon>Eukaryota</taxon>
        <taxon>Viridiplantae</taxon>
        <taxon>Streptophyta</taxon>
        <taxon>Embryophyta</taxon>
        <taxon>Tracheophyta</taxon>
        <taxon>Spermatophyta</taxon>
        <taxon>Magnoliopsida</taxon>
        <taxon>eudicotyledons</taxon>
        <taxon>Gunneridae</taxon>
        <taxon>Pentapetalae</taxon>
        <taxon>asterids</taxon>
        <taxon>campanulids</taxon>
        <taxon>Escalloniales</taxon>
        <taxon>Escalloniaceae</taxon>
        <taxon>Escallonia</taxon>
    </lineage>
</organism>
<sequence length="214" mass="23615">MEPRRAKKWLNMKVLNCVGEPTEVEVVTHASVMGSPRKGVVATMVKGLQNVRVEKGGEGVDPHGVKDGEEMRISKVSSTSEGKGLYEGGVWKVHVELPDSYPYKSPSIGFVNKILHPNIDELSGGVCLDVINESWSPMFDLVNIFEVFLPQLLLYPNPSHPLNVDAASLMTTDKNQYKQRVKAYCDRYAKKENTTTAAVEEESGTDISDGECTE</sequence>
<comment type="subunit">
    <text evidence="8">Interacts with MAEA and WDR26, components of the CTLH complex that contains GID4, RANBP9 and/or RANBP10, MKLN1, MAEA, RMND5A (or alternatively its paralog RMND5B), GID8, ARMC8, WDR26 and YPEL5.</text>
</comment>
<evidence type="ECO:0000256" key="10">
    <source>
        <dbReference type="ARBA" id="ARBA00076312"/>
    </source>
</evidence>
<feature type="region of interest" description="Disordered" evidence="16">
    <location>
        <begin position="195"/>
        <end position="214"/>
    </location>
</feature>
<protein>
    <recommendedName>
        <fullName evidence="9">Ubiquitin-conjugating enzyme E2 H</fullName>
    </recommendedName>
    <alternativeName>
        <fullName evidence="12">(E3-independent) E2 ubiquitin-conjugating enzyme H</fullName>
    </alternativeName>
    <alternativeName>
        <fullName evidence="10">E2 ubiquitin-conjugating enzyme H</fullName>
    </alternativeName>
    <alternativeName>
        <fullName evidence="13">Ubiquitin carrier protein H</fullName>
    </alternativeName>
    <alternativeName>
        <fullName evidence="11">Ubiquitin-protein ligase H</fullName>
    </alternativeName>
</protein>
<feature type="domain" description="UBC core" evidence="17">
    <location>
        <begin position="39"/>
        <end position="190"/>
    </location>
</feature>
<evidence type="ECO:0000256" key="5">
    <source>
        <dbReference type="ARBA" id="ARBA00022843"/>
    </source>
</evidence>
<dbReference type="InterPro" id="IPR000608">
    <property type="entry name" value="UBC"/>
</dbReference>
<dbReference type="SMART" id="SM00212">
    <property type="entry name" value="UBCc"/>
    <property type="match status" value="1"/>
</dbReference>
<dbReference type="SUPFAM" id="SSF54495">
    <property type="entry name" value="UBC-like"/>
    <property type="match status" value="1"/>
</dbReference>
<dbReference type="GO" id="GO:0005524">
    <property type="term" value="F:ATP binding"/>
    <property type="evidence" value="ECO:0007669"/>
    <property type="project" value="UniProtKB-UniRule"/>
</dbReference>
<keyword evidence="1" id="KW-0808">Transferase</keyword>
<evidence type="ECO:0000256" key="1">
    <source>
        <dbReference type="ARBA" id="ARBA00022679"/>
    </source>
</evidence>
<comment type="caution">
    <text evidence="18">The sequence shown here is derived from an EMBL/GenBank/DDBJ whole genome shotgun (WGS) entry which is preliminary data.</text>
</comment>
<evidence type="ECO:0000256" key="6">
    <source>
        <dbReference type="ARBA" id="ARBA00022990"/>
    </source>
</evidence>
<reference evidence="18" key="1">
    <citation type="submission" date="2022-12" db="EMBL/GenBank/DDBJ databases">
        <title>Draft genome assemblies for two species of Escallonia (Escalloniales).</title>
        <authorList>
            <person name="Chanderbali A."/>
            <person name="Dervinis C."/>
            <person name="Anghel I."/>
            <person name="Soltis D."/>
            <person name="Soltis P."/>
            <person name="Zapata F."/>
        </authorList>
    </citation>
    <scope>NUCLEOTIDE SEQUENCE</scope>
    <source>
        <strain evidence="18">UCBG92.1500</strain>
        <tissue evidence="18">Leaf</tissue>
    </source>
</reference>
<evidence type="ECO:0000256" key="11">
    <source>
        <dbReference type="ARBA" id="ARBA00077502"/>
    </source>
</evidence>
<evidence type="ECO:0000256" key="12">
    <source>
        <dbReference type="ARBA" id="ARBA00078369"/>
    </source>
</evidence>
<dbReference type="PROSITE" id="PS50127">
    <property type="entry name" value="UBC_2"/>
    <property type="match status" value="1"/>
</dbReference>
<evidence type="ECO:0000256" key="3">
    <source>
        <dbReference type="ARBA" id="ARBA00022786"/>
    </source>
</evidence>
<dbReference type="FunFam" id="3.10.110.10:FF:000078">
    <property type="entry name" value="ubiquitin-conjugating enzyme E2 H isoform X2"/>
    <property type="match status" value="1"/>
</dbReference>
<dbReference type="EMBL" id="JAVXUO010002629">
    <property type="protein sequence ID" value="KAK2970905.1"/>
    <property type="molecule type" value="Genomic_DNA"/>
</dbReference>
<comment type="similarity">
    <text evidence="15">Belongs to the ubiquitin-conjugating enzyme family.</text>
</comment>
<evidence type="ECO:0000256" key="2">
    <source>
        <dbReference type="ARBA" id="ARBA00022741"/>
    </source>
</evidence>
<dbReference type="InterPro" id="IPR023313">
    <property type="entry name" value="UBQ-conjugating_AS"/>
</dbReference>
<keyword evidence="5" id="KW-0832">Ubl conjugation</keyword>
<dbReference type="AlphaFoldDB" id="A0AA88U557"/>
<name>A0AA88U557_9ASTE</name>
<comment type="function">
    <text evidence="7">Accepts ubiquitin from the E1 complex and catalyzes its covalent attachment to other proteins. E2 ubiquitin conjugating enzyme that transfers ubiquitin to MAEA, a core component of the CTLH E3 ubiquitin-protein ligase complex. In vitro catalyzes 'Lys-11'- and 'Lys-48'-linked polyubiquitination. Capable, in vitro, to ubiquitinate histone H2A.</text>
</comment>
<dbReference type="PANTHER" id="PTHR24068">
    <property type="entry name" value="UBIQUITIN-CONJUGATING ENZYME E2"/>
    <property type="match status" value="1"/>
</dbReference>
<evidence type="ECO:0000256" key="16">
    <source>
        <dbReference type="SAM" id="MobiDB-lite"/>
    </source>
</evidence>
<keyword evidence="2 15" id="KW-0547">Nucleotide-binding</keyword>
<evidence type="ECO:0000259" key="17">
    <source>
        <dbReference type="PROSITE" id="PS50127"/>
    </source>
</evidence>
<dbReference type="CDD" id="cd23797">
    <property type="entry name" value="UBCc_UBE2H"/>
    <property type="match status" value="1"/>
</dbReference>
<evidence type="ECO:0000256" key="15">
    <source>
        <dbReference type="RuleBase" id="RU362109"/>
    </source>
</evidence>
<feature type="compositionally biased region" description="Acidic residues" evidence="16">
    <location>
        <begin position="199"/>
        <end position="214"/>
    </location>
</feature>
<dbReference type="Pfam" id="PF00179">
    <property type="entry name" value="UQ_con"/>
    <property type="match status" value="1"/>
</dbReference>
<dbReference type="InterPro" id="IPR016135">
    <property type="entry name" value="UBQ-conjugating_enzyme/RWD"/>
</dbReference>
<dbReference type="Gene3D" id="3.10.110.10">
    <property type="entry name" value="Ubiquitin Conjugating Enzyme"/>
    <property type="match status" value="1"/>
</dbReference>
<keyword evidence="6" id="KW-0007">Acetylation</keyword>
<evidence type="ECO:0000256" key="8">
    <source>
        <dbReference type="ARBA" id="ARBA00063081"/>
    </source>
</evidence>
<keyword evidence="4 15" id="KW-0067">ATP-binding</keyword>
<dbReference type="GO" id="GO:0004842">
    <property type="term" value="F:ubiquitin-protein transferase activity"/>
    <property type="evidence" value="ECO:0007669"/>
    <property type="project" value="UniProtKB-ARBA"/>
</dbReference>
<evidence type="ECO:0000313" key="18">
    <source>
        <dbReference type="EMBL" id="KAK2970905.1"/>
    </source>
</evidence>
<evidence type="ECO:0000256" key="9">
    <source>
        <dbReference type="ARBA" id="ARBA00072436"/>
    </source>
</evidence>
<proteinExistence type="inferred from homology"/>
<dbReference type="Proteomes" id="UP001187471">
    <property type="component" value="Unassembled WGS sequence"/>
</dbReference>
<feature type="active site" description="Glycyl thioester intermediate" evidence="14">
    <location>
        <position position="127"/>
    </location>
</feature>